<feature type="compositionally biased region" description="Polar residues" evidence="7">
    <location>
        <begin position="23"/>
        <end position="33"/>
    </location>
</feature>
<dbReference type="InterPro" id="IPR004274">
    <property type="entry name" value="FCP1_dom"/>
</dbReference>
<evidence type="ECO:0000256" key="4">
    <source>
        <dbReference type="ARBA" id="ARBA00023242"/>
    </source>
</evidence>
<comment type="subcellular location">
    <subcellularLocation>
        <location evidence="1">Nucleus</location>
    </subcellularLocation>
</comment>
<feature type="compositionally biased region" description="Low complexity" evidence="7">
    <location>
        <begin position="87"/>
        <end position="99"/>
    </location>
</feature>
<dbReference type="InterPro" id="IPR036412">
    <property type="entry name" value="HAD-like_sf"/>
</dbReference>
<keyword evidence="4" id="KW-0539">Nucleus</keyword>
<comment type="catalytic activity">
    <reaction evidence="6">
        <text>O-phospho-L-threonyl-[protein] + H2O = L-threonyl-[protein] + phosphate</text>
        <dbReference type="Rhea" id="RHEA:47004"/>
        <dbReference type="Rhea" id="RHEA-COMP:11060"/>
        <dbReference type="Rhea" id="RHEA-COMP:11605"/>
        <dbReference type="ChEBI" id="CHEBI:15377"/>
        <dbReference type="ChEBI" id="CHEBI:30013"/>
        <dbReference type="ChEBI" id="CHEBI:43474"/>
        <dbReference type="ChEBI" id="CHEBI:61977"/>
        <dbReference type="EC" id="3.1.3.16"/>
    </reaction>
</comment>
<feature type="compositionally biased region" description="Low complexity" evidence="7">
    <location>
        <begin position="1"/>
        <end position="22"/>
    </location>
</feature>
<evidence type="ECO:0000256" key="7">
    <source>
        <dbReference type="SAM" id="MobiDB-lite"/>
    </source>
</evidence>
<gene>
    <name evidence="9" type="ORF">MFLAVUS_003781</name>
</gene>
<dbReference type="PANTHER" id="PTHR23081:SF36">
    <property type="entry name" value="RNA POLYMERASE II SUBUNIT A C-TERMINAL DOMAIN PHOSPHATASE"/>
    <property type="match status" value="1"/>
</dbReference>
<feature type="domain" description="FCP1 homology" evidence="8">
    <location>
        <begin position="270"/>
        <end position="455"/>
    </location>
</feature>
<organism evidence="9 10">
    <name type="scientific">Mucor flavus</name>
    <dbReference type="NCBI Taxonomy" id="439312"/>
    <lineage>
        <taxon>Eukaryota</taxon>
        <taxon>Fungi</taxon>
        <taxon>Fungi incertae sedis</taxon>
        <taxon>Mucoromycota</taxon>
        <taxon>Mucoromycotina</taxon>
        <taxon>Mucoromycetes</taxon>
        <taxon>Mucorales</taxon>
        <taxon>Mucorineae</taxon>
        <taxon>Mucoraceae</taxon>
        <taxon>Mucor</taxon>
    </lineage>
</organism>
<keyword evidence="10" id="KW-1185">Reference proteome</keyword>
<dbReference type="SUPFAM" id="SSF56784">
    <property type="entry name" value="HAD-like"/>
    <property type="match status" value="1"/>
</dbReference>
<dbReference type="SMART" id="SM00577">
    <property type="entry name" value="CPDc"/>
    <property type="match status" value="1"/>
</dbReference>
<dbReference type="InterPro" id="IPR023214">
    <property type="entry name" value="HAD_sf"/>
</dbReference>
<name>A0ABP9YU31_9FUNG</name>
<sequence>MDLSSMLNGSSSKPSSSSRRNSTVNHPPQSAPTSKAPIYQLGASLQFAINKDSANTAPQRSMEPPTNPLPNGLLSSPFRPSGSSNQSPRTSDPSTSTPPADLTNTTVFGPSLSHNPHLWNPKLSLKLVTQEQPMMSKPIKRTKYNNNNEEDNNNLEVQLKTHEIFHRGGDEPKVLLEDVYEIQGDYPRGFFVIMAKRNIQHSFVFKYPENLWFEDLYGLRKSAYVNMRTVDGEMYELHLKPSRDKMYLFGYLIKHDDMIRIVKDSMNEIIYQRKLPLVLDLDDTLVRLVGEGNERYVPEVDIPNCADRVAVLKDGKRVVLAERVHEFLEWAQNLYDISVCSLGDQNYVENVVSALDPNKARIRGIMYSARSEHDYIKRSIDPGRPPKDLLALYSFCALKDKSIGSSFSLPLILDDETRMWPLEQHDNIIEVKNQANIPVWSVSLFPVVKNTLAHVHQEFFRQFDSWYSKTQEAEQYGMICTRSPPSAVAIYKTYLRHILRDMIAEPPRTEPESDDTNA</sequence>
<evidence type="ECO:0000256" key="3">
    <source>
        <dbReference type="ARBA" id="ARBA00022801"/>
    </source>
</evidence>
<evidence type="ECO:0000256" key="5">
    <source>
        <dbReference type="ARBA" id="ARBA00047761"/>
    </source>
</evidence>
<evidence type="ECO:0000259" key="8">
    <source>
        <dbReference type="PROSITE" id="PS50969"/>
    </source>
</evidence>
<dbReference type="PROSITE" id="PS50969">
    <property type="entry name" value="FCP1"/>
    <property type="match status" value="1"/>
</dbReference>
<protein>
    <recommendedName>
        <fullName evidence="2">protein-serine/threonine phosphatase</fullName>
        <ecNumber evidence="2">3.1.3.16</ecNumber>
    </recommendedName>
</protein>
<reference evidence="9 10" key="1">
    <citation type="submission" date="2024-04" db="EMBL/GenBank/DDBJ databases">
        <title>genome sequences of Mucor flavus KT1a and Helicostylum pulchrum KT1b strains isolated from the surface of a dry-aged beef.</title>
        <authorList>
            <person name="Toyotome T."/>
            <person name="Hosono M."/>
            <person name="Torimaru M."/>
            <person name="Fukuda K."/>
            <person name="Mikami N."/>
        </authorList>
    </citation>
    <scope>NUCLEOTIDE SEQUENCE [LARGE SCALE GENOMIC DNA]</scope>
    <source>
        <strain evidence="9 10">KT1a</strain>
    </source>
</reference>
<dbReference type="Proteomes" id="UP001473302">
    <property type="component" value="Unassembled WGS sequence"/>
</dbReference>
<evidence type="ECO:0000256" key="1">
    <source>
        <dbReference type="ARBA" id="ARBA00004123"/>
    </source>
</evidence>
<evidence type="ECO:0000256" key="2">
    <source>
        <dbReference type="ARBA" id="ARBA00013081"/>
    </source>
</evidence>
<evidence type="ECO:0000313" key="10">
    <source>
        <dbReference type="Proteomes" id="UP001473302"/>
    </source>
</evidence>
<accession>A0ABP9YU31</accession>
<dbReference type="EC" id="3.1.3.16" evidence="2"/>
<feature type="compositionally biased region" description="Polar residues" evidence="7">
    <location>
        <begin position="102"/>
        <end position="113"/>
    </location>
</feature>
<keyword evidence="3" id="KW-0378">Hydrolase</keyword>
<dbReference type="InterPro" id="IPR039189">
    <property type="entry name" value="Fcp1"/>
</dbReference>
<feature type="region of interest" description="Disordered" evidence="7">
    <location>
        <begin position="1"/>
        <end position="113"/>
    </location>
</feature>
<evidence type="ECO:0000256" key="6">
    <source>
        <dbReference type="ARBA" id="ARBA00048336"/>
    </source>
</evidence>
<proteinExistence type="predicted"/>
<dbReference type="Gene3D" id="3.40.50.1000">
    <property type="entry name" value="HAD superfamily/HAD-like"/>
    <property type="match status" value="1"/>
</dbReference>
<dbReference type="EMBL" id="BAABUK010000007">
    <property type="protein sequence ID" value="GAA5810360.1"/>
    <property type="molecule type" value="Genomic_DNA"/>
</dbReference>
<comment type="caution">
    <text evidence="9">The sequence shown here is derived from an EMBL/GenBank/DDBJ whole genome shotgun (WGS) entry which is preliminary data.</text>
</comment>
<comment type="catalytic activity">
    <reaction evidence="5">
        <text>O-phospho-L-seryl-[protein] + H2O = L-seryl-[protein] + phosphate</text>
        <dbReference type="Rhea" id="RHEA:20629"/>
        <dbReference type="Rhea" id="RHEA-COMP:9863"/>
        <dbReference type="Rhea" id="RHEA-COMP:11604"/>
        <dbReference type="ChEBI" id="CHEBI:15377"/>
        <dbReference type="ChEBI" id="CHEBI:29999"/>
        <dbReference type="ChEBI" id="CHEBI:43474"/>
        <dbReference type="ChEBI" id="CHEBI:83421"/>
        <dbReference type="EC" id="3.1.3.16"/>
    </reaction>
</comment>
<dbReference type="Pfam" id="PF03031">
    <property type="entry name" value="NIF"/>
    <property type="match status" value="1"/>
</dbReference>
<dbReference type="PANTHER" id="PTHR23081">
    <property type="entry name" value="RNA POLYMERASE II CTD PHOSPHATASE"/>
    <property type="match status" value="1"/>
</dbReference>
<evidence type="ECO:0000313" key="9">
    <source>
        <dbReference type="EMBL" id="GAA5810360.1"/>
    </source>
</evidence>